<feature type="transmembrane region" description="Helical" evidence="1">
    <location>
        <begin position="232"/>
        <end position="257"/>
    </location>
</feature>
<dbReference type="EMBL" id="CP002098">
    <property type="protein sequence ID" value="ADM28101.1"/>
    <property type="molecule type" value="Genomic_DNA"/>
</dbReference>
<evidence type="ECO:0000256" key="1">
    <source>
        <dbReference type="SAM" id="Phobius"/>
    </source>
</evidence>
<evidence type="ECO:0000313" key="2">
    <source>
        <dbReference type="EMBL" id="ADM28101.1"/>
    </source>
</evidence>
<keyword evidence="3" id="KW-1185">Reference proteome</keyword>
<protein>
    <submittedName>
        <fullName evidence="2">Uncharacterized protein</fullName>
    </submittedName>
</protein>
<keyword evidence="1" id="KW-1133">Transmembrane helix</keyword>
<proteinExistence type="predicted"/>
<dbReference type="KEGG" id="iag:Igag_1297"/>
<dbReference type="STRING" id="583356.Igag_1297"/>
<evidence type="ECO:0000313" key="3">
    <source>
        <dbReference type="Proteomes" id="UP000001304"/>
    </source>
</evidence>
<sequence length="295" mass="33107">MNSVSLSKQIRDICLDEYKAYSIYRALSRIPIVNRKIRTILEKASEDEYRHYMFWKKLSNECRPRFTIITGFIWSIILILFGVTVVLKLLELKERDASSVYREVLERYPDFGKELEDIIIDEERHEKEFLENIDEVRIRYLGSIALGISDALVELTGVYAGGIGAFANTLSAGIAGLLAGISAAISMAIASYAQAKHEAGKDPRVAAMYTGSAYFIVVILLAIPYFTIKSIVIAFSISIAIAVMVIAYMSFYSYVIYHRKYLREFLESTALLLGVSIVLYIAGKALGYILGISID</sequence>
<reference evidence="2 3" key="1">
    <citation type="journal article" date="2010" name="Stand. Genomic Sci.">
        <title>Complete genome sequence of Ignisphaera aggregans type strain (AQ1.S1).</title>
        <authorList>
            <person name="Goker M."/>
            <person name="Held B."/>
            <person name="Lapidus A."/>
            <person name="Nolan M."/>
            <person name="Spring S."/>
            <person name="Yasawong M."/>
            <person name="Lucas S."/>
            <person name="Glavina Del Rio T."/>
            <person name="Tice H."/>
            <person name="Cheng J.F."/>
            <person name="Goodwin L."/>
            <person name="Tapia R."/>
            <person name="Pitluck S."/>
            <person name="Liolios K."/>
            <person name="Ivanova N."/>
            <person name="Mavromatis K."/>
            <person name="Mikhailova N."/>
            <person name="Pati A."/>
            <person name="Chen A."/>
            <person name="Palaniappan K."/>
            <person name="Brambilla E."/>
            <person name="Land M."/>
            <person name="Hauser L."/>
            <person name="Chang Y.J."/>
            <person name="Jeffries C.D."/>
            <person name="Brettin T."/>
            <person name="Detter J.C."/>
            <person name="Han C."/>
            <person name="Rohde M."/>
            <person name="Sikorski J."/>
            <person name="Woyke T."/>
            <person name="Bristow J."/>
            <person name="Eisen J.A."/>
            <person name="Markowitz V."/>
            <person name="Hugenholtz P."/>
            <person name="Kyrpides N.C."/>
            <person name="Klenk H.P."/>
        </authorList>
    </citation>
    <scope>NUCLEOTIDE SEQUENCE [LARGE SCALE GENOMIC DNA]</scope>
    <source>
        <strain evidence="3">DSM 17230 / JCM 13409 / AQ1.S1</strain>
    </source>
</reference>
<dbReference type="InterPro" id="IPR009078">
    <property type="entry name" value="Ferritin-like_SF"/>
</dbReference>
<feature type="transmembrane region" description="Helical" evidence="1">
    <location>
        <begin position="269"/>
        <end position="294"/>
    </location>
</feature>
<name>E0SPP5_IGNAA</name>
<keyword evidence="1" id="KW-0472">Membrane</keyword>
<dbReference type="SUPFAM" id="SSF47240">
    <property type="entry name" value="Ferritin-like"/>
    <property type="match status" value="1"/>
</dbReference>
<accession>E0SPP5</accession>
<dbReference type="Proteomes" id="UP000001304">
    <property type="component" value="Chromosome"/>
</dbReference>
<feature type="transmembrane region" description="Helical" evidence="1">
    <location>
        <begin position="66"/>
        <end position="90"/>
    </location>
</feature>
<dbReference type="BioCyc" id="IAGG583356:GHAH-1281-MONOMER"/>
<feature type="transmembrane region" description="Helical" evidence="1">
    <location>
        <begin position="205"/>
        <end position="226"/>
    </location>
</feature>
<gene>
    <name evidence="2" type="ordered locus">Igag_1297</name>
</gene>
<organism evidence="2 3">
    <name type="scientific">Ignisphaera aggregans (strain DSM 17230 / JCM 13409 / AQ1.S1)</name>
    <dbReference type="NCBI Taxonomy" id="583356"/>
    <lineage>
        <taxon>Archaea</taxon>
        <taxon>Thermoproteota</taxon>
        <taxon>Thermoprotei</taxon>
        <taxon>Desulfurococcales</taxon>
        <taxon>Desulfurococcaceae</taxon>
        <taxon>Ignisphaera</taxon>
    </lineage>
</organism>
<feature type="transmembrane region" description="Helical" evidence="1">
    <location>
        <begin position="172"/>
        <end position="193"/>
    </location>
</feature>
<dbReference type="AlphaFoldDB" id="E0SPP5"/>
<keyword evidence="1" id="KW-0812">Transmembrane</keyword>
<dbReference type="HOGENOM" id="CLU_065373_1_0_2"/>